<evidence type="ECO:0000313" key="3">
    <source>
        <dbReference type="Proteomes" id="UP000037175"/>
    </source>
</evidence>
<dbReference type="GO" id="GO:0016787">
    <property type="term" value="F:hydrolase activity"/>
    <property type="evidence" value="ECO:0007669"/>
    <property type="project" value="UniProtKB-KW"/>
</dbReference>
<feature type="domain" description="HD-GYP" evidence="1">
    <location>
        <begin position="207"/>
        <end position="403"/>
    </location>
</feature>
<protein>
    <submittedName>
        <fullName evidence="2">Metal dependent phosphohydrolase</fullName>
    </submittedName>
</protein>
<evidence type="ECO:0000313" key="2">
    <source>
        <dbReference type="EMBL" id="KNZ68980.1"/>
    </source>
</evidence>
<dbReference type="PANTHER" id="PTHR43155:SF1">
    <property type="entry name" value="3'3'-CGAMP-SPECIFIC PHOSPHODIESTERASE 1"/>
    <property type="match status" value="1"/>
</dbReference>
<dbReference type="InterPro" id="IPR006674">
    <property type="entry name" value="HD_domain"/>
</dbReference>
<dbReference type="PANTHER" id="PTHR43155">
    <property type="entry name" value="CYCLIC DI-GMP PHOSPHODIESTERASE PA4108-RELATED"/>
    <property type="match status" value="1"/>
</dbReference>
<comment type="caution">
    <text evidence="2">The sequence shown here is derived from an EMBL/GenBank/DDBJ whole genome shotgun (WGS) entry which is preliminary data.</text>
</comment>
<dbReference type="PATRIC" id="fig|281456.6.peg.2480"/>
<proteinExistence type="predicted"/>
<dbReference type="InterPro" id="IPR003607">
    <property type="entry name" value="HD/PDEase_dom"/>
</dbReference>
<dbReference type="AlphaFoldDB" id="A0A0L6W0D0"/>
<dbReference type="Pfam" id="PF01966">
    <property type="entry name" value="HD"/>
    <property type="match status" value="1"/>
</dbReference>
<dbReference type="CDD" id="cd00077">
    <property type="entry name" value="HDc"/>
    <property type="match status" value="2"/>
</dbReference>
<reference evidence="3" key="1">
    <citation type="submission" date="2015-07" db="EMBL/GenBank/DDBJ databases">
        <title>Complete Genome of Thermincola ferriacetica strain Z-0001T.</title>
        <authorList>
            <person name="Lusk B."/>
            <person name="Badalamenti J.P."/>
            <person name="Parameswaran P."/>
            <person name="Bond D.R."/>
            <person name="Torres C.I."/>
        </authorList>
    </citation>
    <scope>NUCLEOTIDE SEQUENCE [LARGE SCALE GENOMIC DNA]</scope>
    <source>
        <strain evidence="3">Z-0001</strain>
    </source>
</reference>
<dbReference type="EMBL" id="LGTE01000018">
    <property type="protein sequence ID" value="KNZ68980.1"/>
    <property type="molecule type" value="Genomic_DNA"/>
</dbReference>
<dbReference type="PROSITE" id="PS51832">
    <property type="entry name" value="HD_GYP"/>
    <property type="match status" value="1"/>
</dbReference>
<keyword evidence="3" id="KW-1185">Reference proteome</keyword>
<gene>
    <name evidence="2" type="ORF">Tfer_2340</name>
</gene>
<dbReference type="SUPFAM" id="SSF109604">
    <property type="entry name" value="HD-domain/PDEase-like"/>
    <property type="match status" value="2"/>
</dbReference>
<keyword evidence="2" id="KW-0378">Hydrolase</keyword>
<accession>A0A0L6W0D0</accession>
<dbReference type="RefSeq" id="WP_052218479.1">
    <property type="nucleotide sequence ID" value="NZ_LGTE01000018.1"/>
</dbReference>
<sequence length="416" mass="46414">MVKDIHVPLFNLVMCVSGAIDLVSPALVGHHKRVAYIAKSIAREAGISSEEQNNVVLAGLLHDSGALSVKERLDALEFETNNAQSHAHTGYLLLSKFAPFQEAALLVKDHHTPWAQGTLQEEVPLGSQIIHLADRIEVLINRKREILGQVKDICAQIQKQSGHLFSPDLVEVFMGLAKKEYFWFEALSPALETTLQNRVGMGTLELDDDGLLSFAKMLSQIVDFRSPFTASHSSGVAASAEALARYVGFSERECKMMMVAGYVHDLGKLAVPAQILEKPGRLDDREIDIMRSHAFYTHYVFEPLPDLDMIRTWAAFHHERLDGTGYPFHHCSANISLGSRVMAVADVFTALTEDRPYRAGLTREEVMSILRKMVGEQALDRQVVATLEAHYDEIYMVRIEAQKAADAEYRAFKEKA</sequence>
<evidence type="ECO:0000259" key="1">
    <source>
        <dbReference type="PROSITE" id="PS51832"/>
    </source>
</evidence>
<dbReference type="InterPro" id="IPR037522">
    <property type="entry name" value="HD_GYP_dom"/>
</dbReference>
<dbReference type="SMART" id="SM00471">
    <property type="entry name" value="HDc"/>
    <property type="match status" value="2"/>
</dbReference>
<name>A0A0L6W0D0_9FIRM</name>
<dbReference type="Proteomes" id="UP000037175">
    <property type="component" value="Unassembled WGS sequence"/>
</dbReference>
<dbReference type="Pfam" id="PF13487">
    <property type="entry name" value="HD_5"/>
    <property type="match status" value="1"/>
</dbReference>
<dbReference type="Gene3D" id="1.10.3210.10">
    <property type="entry name" value="Hypothetical protein af1432"/>
    <property type="match status" value="2"/>
</dbReference>
<organism evidence="2 3">
    <name type="scientific">Thermincola ferriacetica</name>
    <dbReference type="NCBI Taxonomy" id="281456"/>
    <lineage>
        <taxon>Bacteria</taxon>
        <taxon>Bacillati</taxon>
        <taxon>Bacillota</taxon>
        <taxon>Clostridia</taxon>
        <taxon>Eubacteriales</taxon>
        <taxon>Thermincolaceae</taxon>
        <taxon>Thermincola</taxon>
    </lineage>
</organism>